<dbReference type="EMBL" id="CP022521">
    <property type="protein sequence ID" value="ASO22872.1"/>
    <property type="molecule type" value="Genomic_DNA"/>
</dbReference>
<proteinExistence type="predicted"/>
<dbReference type="Proteomes" id="UP000204221">
    <property type="component" value="Chromosome"/>
</dbReference>
<dbReference type="RefSeq" id="WP_245856459.1">
    <property type="nucleotide sequence ID" value="NZ_CP022521.1"/>
</dbReference>
<gene>
    <name evidence="1" type="ORF">AHOG_26335</name>
</gene>
<protein>
    <submittedName>
        <fullName evidence="1">Uncharacterized protein</fullName>
    </submittedName>
</protein>
<name>A0A221WA46_9PSEU</name>
<evidence type="ECO:0000313" key="1">
    <source>
        <dbReference type="EMBL" id="ASO22872.1"/>
    </source>
</evidence>
<dbReference type="AlphaFoldDB" id="A0A221WA46"/>
<keyword evidence="2" id="KW-1185">Reference proteome</keyword>
<accession>A0A221WA46</accession>
<sequence length="170" mass="17909">MSPTGHGSGRHPGGDDQESTFYGGDILLAELGLVLDEADPVPAGLIERAQFAIELENINVEVARWERPKPLAGVRGAEPSTMTFTVGDLTLMLTLAPSGTGHRFDGWLVPGGPHLVEVRVAGHESSSISADEGGRFALETVPRGTTQILVHLTTVEGRPGRTIATPSIVL</sequence>
<reference evidence="1 2" key="1">
    <citation type="submission" date="2017-07" db="EMBL/GenBank/DDBJ databases">
        <title>Complete genome sequence of Actinoalloteichus hoggarensis DSM 45943, type strain of Actinoalloteichus hoggarensis.</title>
        <authorList>
            <person name="Ruckert C."/>
            <person name="Nouioui I."/>
            <person name="Willmese J."/>
            <person name="van Wezel G."/>
            <person name="Klenk H.-P."/>
            <person name="Kalinowski J."/>
            <person name="Zotchev S.B."/>
        </authorList>
    </citation>
    <scope>NUCLEOTIDE SEQUENCE [LARGE SCALE GENOMIC DNA]</scope>
    <source>
        <strain evidence="1 2">DSM 45943</strain>
    </source>
</reference>
<organism evidence="1 2">
    <name type="scientific">Actinoalloteichus hoggarensis</name>
    <dbReference type="NCBI Taxonomy" id="1470176"/>
    <lineage>
        <taxon>Bacteria</taxon>
        <taxon>Bacillati</taxon>
        <taxon>Actinomycetota</taxon>
        <taxon>Actinomycetes</taxon>
        <taxon>Pseudonocardiales</taxon>
        <taxon>Pseudonocardiaceae</taxon>
        <taxon>Actinoalloteichus</taxon>
    </lineage>
</organism>
<evidence type="ECO:0000313" key="2">
    <source>
        <dbReference type="Proteomes" id="UP000204221"/>
    </source>
</evidence>
<dbReference type="KEGG" id="ahg:AHOG_26335"/>